<comment type="caution">
    <text evidence="3">The sequence shown here is derived from an EMBL/GenBank/DDBJ whole genome shotgun (WGS) entry which is preliminary data.</text>
</comment>
<dbReference type="EMBL" id="JBFAQK010000064">
    <property type="protein sequence ID" value="MEV4684934.1"/>
    <property type="molecule type" value="Genomic_DNA"/>
</dbReference>
<keyword evidence="4" id="KW-1185">Reference proteome</keyword>
<feature type="compositionally biased region" description="Low complexity" evidence="1">
    <location>
        <begin position="304"/>
        <end position="319"/>
    </location>
</feature>
<evidence type="ECO:0008006" key="5">
    <source>
        <dbReference type="Google" id="ProtNLM"/>
    </source>
</evidence>
<keyword evidence="2" id="KW-0812">Transmembrane</keyword>
<feature type="compositionally biased region" description="Low complexity" evidence="1">
    <location>
        <begin position="488"/>
        <end position="502"/>
    </location>
</feature>
<reference evidence="3 4" key="1">
    <citation type="submission" date="2024-06" db="EMBL/GenBank/DDBJ databases">
        <title>The Natural Products Discovery Center: Release of the First 8490 Sequenced Strains for Exploring Actinobacteria Biosynthetic Diversity.</title>
        <authorList>
            <person name="Kalkreuter E."/>
            <person name="Kautsar S.A."/>
            <person name="Yang D."/>
            <person name="Bader C.D."/>
            <person name="Teijaro C.N."/>
            <person name="Fluegel L."/>
            <person name="Davis C.M."/>
            <person name="Simpson J.R."/>
            <person name="Lauterbach L."/>
            <person name="Steele A.D."/>
            <person name="Gui C."/>
            <person name="Meng S."/>
            <person name="Li G."/>
            <person name="Viehrig K."/>
            <person name="Ye F."/>
            <person name="Su P."/>
            <person name="Kiefer A.F."/>
            <person name="Nichols A."/>
            <person name="Cepeda A.J."/>
            <person name="Yan W."/>
            <person name="Fan B."/>
            <person name="Jiang Y."/>
            <person name="Adhikari A."/>
            <person name="Zheng C.-J."/>
            <person name="Schuster L."/>
            <person name="Cowan T.M."/>
            <person name="Smanski M.J."/>
            <person name="Chevrette M.G."/>
            <person name="De Carvalho L.P.S."/>
            <person name="Shen B."/>
        </authorList>
    </citation>
    <scope>NUCLEOTIDE SEQUENCE [LARGE SCALE GENOMIC DNA]</scope>
    <source>
        <strain evidence="3 4">NPDC049344</strain>
    </source>
</reference>
<dbReference type="RefSeq" id="WP_364600194.1">
    <property type="nucleotide sequence ID" value="NZ_JBFAQK010000064.1"/>
</dbReference>
<feature type="transmembrane region" description="Helical" evidence="2">
    <location>
        <begin position="130"/>
        <end position="155"/>
    </location>
</feature>
<evidence type="ECO:0000313" key="4">
    <source>
        <dbReference type="Proteomes" id="UP001552521"/>
    </source>
</evidence>
<organism evidence="3 4">
    <name type="scientific">Streptomyces kurssanovii</name>
    <dbReference type="NCBI Taxonomy" id="67312"/>
    <lineage>
        <taxon>Bacteria</taxon>
        <taxon>Bacillati</taxon>
        <taxon>Actinomycetota</taxon>
        <taxon>Actinomycetes</taxon>
        <taxon>Kitasatosporales</taxon>
        <taxon>Streptomycetaceae</taxon>
        <taxon>Streptomyces</taxon>
    </lineage>
</organism>
<gene>
    <name evidence="3" type="ORF">AB0K36_29685</name>
</gene>
<evidence type="ECO:0000313" key="3">
    <source>
        <dbReference type="EMBL" id="MEV4684934.1"/>
    </source>
</evidence>
<keyword evidence="2" id="KW-1133">Transmembrane helix</keyword>
<feature type="transmembrane region" description="Helical" evidence="2">
    <location>
        <begin position="21"/>
        <end position="38"/>
    </location>
</feature>
<sequence>MNPRLKMRLSPGPGRGLSRQVQGGISVAALVLLPLLAVGGSDSFRAALDFTTGVLSLVSLTASVAWGLIATDRLLLSPRHRLLAQGIHRATAIASLGFLLLHATVKVSLGHVPLLGAMIPFGLGVTGTEALIGFGSLAGFLMVVAGTTGALRSALAGNIKVAGRWRPLHMLAYPAWCFALVHGLYAGRPAATWVVTMYCLALLGVAAAVSVRMMPRPVQRRIAAKIMSLTGAAGADGPAAADEQAQRDLATAPLPGVSGMNGTGRPTVPAGMDRMDRVDRMTGAMNGVPSQRPYEQDFQPPLGQARAQPPRLAAPSPQLYEAPRPQEEEPAFVPDSGGPTGGRRTGMSAAYRAVSLAGEPSAPLAERVPMTEEIPVVSETGPRTGSWPTPSPPPPAQSVRPEPAQPLYDTPPPPLFDAAPSYDTPPAPYGGSAQFDAPTSYDTGSVPSYDTGGVPSYDTGGFPAQDATAAYAPSAAYDTSGGYPPPAAYDTPLTDPAPAAPYGDRSSYDNGNVPAYDETAPLPGPLFPPPAGEPWHAPAGERP</sequence>
<protein>
    <recommendedName>
        <fullName evidence="5">DMSO/TMAO reductase YedYZ heme-binding membrane subunit</fullName>
    </recommendedName>
</protein>
<feature type="compositionally biased region" description="Pro residues" evidence="1">
    <location>
        <begin position="522"/>
        <end position="532"/>
    </location>
</feature>
<evidence type="ECO:0000256" key="2">
    <source>
        <dbReference type="SAM" id="Phobius"/>
    </source>
</evidence>
<feature type="transmembrane region" description="Helical" evidence="2">
    <location>
        <begin position="191"/>
        <end position="211"/>
    </location>
</feature>
<accession>A0ABV3I251</accession>
<proteinExistence type="predicted"/>
<feature type="transmembrane region" description="Helical" evidence="2">
    <location>
        <begin position="50"/>
        <end position="69"/>
    </location>
</feature>
<dbReference type="Proteomes" id="UP001552521">
    <property type="component" value="Unassembled WGS sequence"/>
</dbReference>
<name>A0ABV3I251_9ACTN</name>
<feature type="transmembrane region" description="Helical" evidence="2">
    <location>
        <begin position="167"/>
        <end position="185"/>
    </location>
</feature>
<feature type="region of interest" description="Disordered" evidence="1">
    <location>
        <begin position="252"/>
        <end position="543"/>
    </location>
</feature>
<evidence type="ECO:0000256" key="1">
    <source>
        <dbReference type="SAM" id="MobiDB-lite"/>
    </source>
</evidence>
<feature type="transmembrane region" description="Helical" evidence="2">
    <location>
        <begin position="90"/>
        <end position="110"/>
    </location>
</feature>
<feature type="compositionally biased region" description="Low complexity" evidence="1">
    <location>
        <begin position="463"/>
        <end position="480"/>
    </location>
</feature>
<keyword evidence="2" id="KW-0472">Membrane</keyword>